<proteinExistence type="predicted"/>
<feature type="transmembrane region" description="Helical" evidence="1">
    <location>
        <begin position="173"/>
        <end position="194"/>
    </location>
</feature>
<accession>A0ABR6BT80</accession>
<keyword evidence="3" id="KW-1185">Reference proteome</keyword>
<dbReference type="RefSeq" id="WP_025354681.1">
    <property type="nucleotide sequence ID" value="NZ_BAAABQ010000014.1"/>
</dbReference>
<gene>
    <name evidence="2" type="ORF">BC739_007337</name>
</gene>
<keyword evidence="1" id="KW-1133">Transmembrane helix</keyword>
<feature type="transmembrane region" description="Helical" evidence="1">
    <location>
        <begin position="32"/>
        <end position="54"/>
    </location>
</feature>
<comment type="caution">
    <text evidence="2">The sequence shown here is derived from an EMBL/GenBank/DDBJ whole genome shotgun (WGS) entry which is preliminary data.</text>
</comment>
<sequence length="637" mass="68255">MTAVLLLAVVTLAVLAWRRLRRGDRKPLRRGPALAVVAALLGMQALIGTPAFAAPTDCAPNPERPGSGMVGALDPAPLGTGQAGSVYDEVAYAGLTWHLYDPNCGAISSMSSPSSVIDTWLGNELFNITKVIVGATNGLHYALLGPGGDGHSDLVKPLDDLVATGTSALYNSVFAPFLGLAALGLAIMLFRQIWRGDMAAISKKSMWALAALWLASATYLTPLIYTQILDKILIFGTSQLQAGFLKEVKVDERNALPTMLYDNVIYRNWLRGEFGSPDAPQSQQFGRDLVRAQAFSKQEITEGKDSDPNNTNAKKQAYVDLRGKLGNATGYFDGSDGSRTGDGFLALFQALVFALFQLLAKVTILLAQVLLRVMILAGPIIGLAALLYHDLLRKIGRAAGASLLNVVIISCLAGLHTLVLSWIFDPAHSLPLLTQMLLAGLVTVALFMVGKPVQRMVQMVQLSVGAAGGVRNGFLDRLRGRKQQGPTAQDAFWEHVREGDHTPPEIAAAQRGGRRYRPEAHTPVLATSQRLDRTAGALESGGGVAALPAASGRQMALVAGETSRLVDSPSVIDRSWDRRGEDAVIVPSQADRPVQEPRRAETEVVAGRQVHVIFRPSRGLEVAENEGPSYGWGERRG</sequence>
<feature type="transmembrane region" description="Helical" evidence="1">
    <location>
        <begin position="430"/>
        <end position="449"/>
    </location>
</feature>
<organism evidence="2 3">
    <name type="scientific">Kutzneria viridogrisea</name>
    <dbReference type="NCBI Taxonomy" id="47990"/>
    <lineage>
        <taxon>Bacteria</taxon>
        <taxon>Bacillati</taxon>
        <taxon>Actinomycetota</taxon>
        <taxon>Actinomycetes</taxon>
        <taxon>Pseudonocardiales</taxon>
        <taxon>Pseudonocardiaceae</taxon>
        <taxon>Kutzneria</taxon>
    </lineage>
</organism>
<reference evidence="2 3" key="1">
    <citation type="submission" date="2020-08" db="EMBL/GenBank/DDBJ databases">
        <title>Genomic Encyclopedia of Archaeal and Bacterial Type Strains, Phase II (KMG-II): from individual species to whole genera.</title>
        <authorList>
            <person name="Goeker M."/>
        </authorList>
    </citation>
    <scope>NUCLEOTIDE SEQUENCE [LARGE SCALE GENOMIC DNA]</scope>
    <source>
        <strain evidence="2 3">DSM 43850</strain>
    </source>
</reference>
<evidence type="ECO:0008006" key="4">
    <source>
        <dbReference type="Google" id="ProtNLM"/>
    </source>
</evidence>
<evidence type="ECO:0000313" key="3">
    <source>
        <dbReference type="Proteomes" id="UP000517916"/>
    </source>
</evidence>
<feature type="transmembrane region" description="Helical" evidence="1">
    <location>
        <begin position="206"/>
        <end position="225"/>
    </location>
</feature>
<evidence type="ECO:0000256" key="1">
    <source>
        <dbReference type="SAM" id="Phobius"/>
    </source>
</evidence>
<keyword evidence="1" id="KW-0472">Membrane</keyword>
<dbReference type="EMBL" id="JACJID010000006">
    <property type="protein sequence ID" value="MBA8930104.1"/>
    <property type="molecule type" value="Genomic_DNA"/>
</dbReference>
<feature type="transmembrane region" description="Helical" evidence="1">
    <location>
        <begin position="403"/>
        <end position="424"/>
    </location>
</feature>
<name>A0ABR6BT80_9PSEU</name>
<evidence type="ECO:0000313" key="2">
    <source>
        <dbReference type="EMBL" id="MBA8930104.1"/>
    </source>
</evidence>
<dbReference type="Proteomes" id="UP000517916">
    <property type="component" value="Unassembled WGS sequence"/>
</dbReference>
<feature type="transmembrane region" description="Helical" evidence="1">
    <location>
        <begin position="373"/>
        <end position="391"/>
    </location>
</feature>
<protein>
    <recommendedName>
        <fullName evidence="4">TrbL/VirB6 plasmid conjugal transfer protein</fullName>
    </recommendedName>
</protein>
<keyword evidence="1" id="KW-0812">Transmembrane</keyword>